<dbReference type="EMBL" id="DTEN01000123">
    <property type="protein sequence ID" value="HGI74648.1"/>
    <property type="molecule type" value="Genomic_DNA"/>
</dbReference>
<name>A0A7V3YL33_9BACT</name>
<dbReference type="InterPro" id="IPR001647">
    <property type="entry name" value="HTH_TetR"/>
</dbReference>
<dbReference type="AlphaFoldDB" id="A0A7V3YL33"/>
<keyword evidence="3" id="KW-0804">Transcription</keyword>
<reference evidence="6" key="1">
    <citation type="journal article" date="2020" name="mSystems">
        <title>Genome- and Community-Level Interaction Insights into Carbon Utilization and Element Cycling Functions of Hydrothermarchaeota in Hydrothermal Sediment.</title>
        <authorList>
            <person name="Zhou Z."/>
            <person name="Liu Y."/>
            <person name="Xu W."/>
            <person name="Pan J."/>
            <person name="Luo Z.H."/>
            <person name="Li M."/>
        </authorList>
    </citation>
    <scope>NUCLEOTIDE SEQUENCE [LARGE SCALE GENOMIC DNA]</scope>
    <source>
        <strain evidence="6">SpSt-716</strain>
    </source>
</reference>
<evidence type="ECO:0000256" key="2">
    <source>
        <dbReference type="ARBA" id="ARBA00023125"/>
    </source>
</evidence>
<dbReference type="Pfam" id="PF00440">
    <property type="entry name" value="TetR_N"/>
    <property type="match status" value="1"/>
</dbReference>
<evidence type="ECO:0000259" key="5">
    <source>
        <dbReference type="PROSITE" id="PS50977"/>
    </source>
</evidence>
<dbReference type="PROSITE" id="PS50977">
    <property type="entry name" value="HTH_TETR_2"/>
    <property type="match status" value="1"/>
</dbReference>
<accession>A0A7V3YL33</accession>
<comment type="caution">
    <text evidence="6">The sequence shown here is derived from an EMBL/GenBank/DDBJ whole genome shotgun (WGS) entry which is preliminary data.</text>
</comment>
<dbReference type="PRINTS" id="PR00455">
    <property type="entry name" value="HTHTETR"/>
</dbReference>
<protein>
    <submittedName>
        <fullName evidence="6">TetR/AcrR family transcriptional regulator</fullName>
    </submittedName>
</protein>
<gene>
    <name evidence="6" type="ORF">ENU96_03080</name>
</gene>
<feature type="DNA-binding region" description="H-T-H motif" evidence="4">
    <location>
        <begin position="25"/>
        <end position="44"/>
    </location>
</feature>
<dbReference type="PANTHER" id="PTHR30055">
    <property type="entry name" value="HTH-TYPE TRANSCRIPTIONAL REGULATOR RUTR"/>
    <property type="match status" value="1"/>
</dbReference>
<organism evidence="6">
    <name type="scientific">Candidatus Caldatribacterium californiense</name>
    <dbReference type="NCBI Taxonomy" id="1454726"/>
    <lineage>
        <taxon>Bacteria</taxon>
        <taxon>Pseudomonadati</taxon>
        <taxon>Atribacterota</taxon>
        <taxon>Atribacteria</taxon>
        <taxon>Atribacterales</taxon>
        <taxon>Candidatus Caldatribacteriaceae</taxon>
        <taxon>Candidatus Caldatribacterium</taxon>
    </lineage>
</organism>
<feature type="domain" description="HTH tetR-type" evidence="5">
    <location>
        <begin position="2"/>
        <end position="62"/>
    </location>
</feature>
<dbReference type="SUPFAM" id="SSF46689">
    <property type="entry name" value="Homeodomain-like"/>
    <property type="match status" value="1"/>
</dbReference>
<keyword evidence="1" id="KW-0805">Transcription regulation</keyword>
<keyword evidence="2 4" id="KW-0238">DNA-binding</keyword>
<evidence type="ECO:0000256" key="1">
    <source>
        <dbReference type="ARBA" id="ARBA00023015"/>
    </source>
</evidence>
<dbReference type="GO" id="GO:0000976">
    <property type="term" value="F:transcription cis-regulatory region binding"/>
    <property type="evidence" value="ECO:0007669"/>
    <property type="project" value="TreeGrafter"/>
</dbReference>
<proteinExistence type="predicted"/>
<sequence>MEDTRRKILEAAKKIFAEKSFFDATLEDVAALSGVKKSTIYYYFENKLDLLMRVIQEVFEELATALESTLPRGNAKEILARIVDCYCEFFSEKRDLLFVFQRAAFDLLSHDEACQRFQEVARRLQEIRKRIAEKIGEVTTRTGKKISGDALLRMVAASIGGYCIEELKEGRTITQDDKEILKEVFTAFLA</sequence>
<evidence type="ECO:0000256" key="3">
    <source>
        <dbReference type="ARBA" id="ARBA00023163"/>
    </source>
</evidence>
<dbReference type="Gene3D" id="1.10.357.10">
    <property type="entry name" value="Tetracycline Repressor, domain 2"/>
    <property type="match status" value="1"/>
</dbReference>
<dbReference type="InterPro" id="IPR050109">
    <property type="entry name" value="HTH-type_TetR-like_transc_reg"/>
</dbReference>
<dbReference type="PANTHER" id="PTHR30055:SF234">
    <property type="entry name" value="HTH-TYPE TRANSCRIPTIONAL REGULATOR BETI"/>
    <property type="match status" value="1"/>
</dbReference>
<evidence type="ECO:0000256" key="4">
    <source>
        <dbReference type="PROSITE-ProRule" id="PRU00335"/>
    </source>
</evidence>
<dbReference type="InterPro" id="IPR009057">
    <property type="entry name" value="Homeodomain-like_sf"/>
</dbReference>
<dbReference type="GO" id="GO:0003700">
    <property type="term" value="F:DNA-binding transcription factor activity"/>
    <property type="evidence" value="ECO:0007669"/>
    <property type="project" value="TreeGrafter"/>
</dbReference>
<evidence type="ECO:0000313" key="6">
    <source>
        <dbReference type="EMBL" id="HGI74648.1"/>
    </source>
</evidence>